<feature type="domain" description="DDE-1" evidence="2">
    <location>
        <begin position="190"/>
        <end position="334"/>
    </location>
</feature>
<sequence length="597" mass="65221">MEKAVQAVREGLSLGKASKAFKVPKSTLSDRISQRVLPGAPIGRPPALPAKLEEELVTKVENAAAMGFGVSRRQLLVKTGRLVNKLKISTPFKDGVPGKDWFDGLRKRHPTLSIKKPLKLSVVRSRMLNSTVVDSYFETLNKVITDLNLSSKPEAIWNADETGFQMEHQPASVCARRGAKVPGRTSNSRESISTLLCVNAQGGFMPPMVVVRGKTKRCLQSWGVEDAPAGTVFTYQARAWMDDILGEEWFHKVFLANCGPHRPQLLILDSHSSHEVIGLLEAAVENDVHILALPPHTTHFLQPLDKSINGPLKAVYKSVCSEFMNASPENTVNKKSWPGLFRQSCERALTPQNITSGFRATGIHPLDRTAIPSDALAPSKVFDSASTSTSPHVQPFEQDHESSSSTCLMPSASVSTIPGLNSSAPRSSASVTFSESQLCGLSVENEMSVSSESASVPHACVGDPDPFLPVTPIADSDGQIFNLSEAVTASQILTDLAKGGVNVELVASPDISECRNELSDDLWNSQISSLFDIPSPENTNSKPVSQKRKLTSHRLLTSEDILNEKRKKAEEKREQELKKQQRKMKKERALKGEKLIK</sequence>
<dbReference type="InterPro" id="IPR007889">
    <property type="entry name" value="HTH_Psq"/>
</dbReference>
<name>A0A8B8BBY8_CRAVI</name>
<dbReference type="Gene3D" id="1.10.10.60">
    <property type="entry name" value="Homeodomain-like"/>
    <property type="match status" value="1"/>
</dbReference>
<dbReference type="Pfam" id="PF05225">
    <property type="entry name" value="HTH_psq"/>
    <property type="match status" value="1"/>
</dbReference>
<proteinExistence type="predicted"/>
<keyword evidence="4" id="KW-1185">Reference proteome</keyword>
<feature type="domain" description="HTH psq-type" evidence="3">
    <location>
        <begin position="1"/>
        <end position="33"/>
    </location>
</feature>
<dbReference type="Pfam" id="PF03184">
    <property type="entry name" value="DDE_1"/>
    <property type="match status" value="1"/>
</dbReference>
<dbReference type="RefSeq" id="XP_022300703.1">
    <property type="nucleotide sequence ID" value="XM_022444995.1"/>
</dbReference>
<dbReference type="InterPro" id="IPR009057">
    <property type="entry name" value="Homeodomain-like_sf"/>
</dbReference>
<dbReference type="PANTHER" id="PTHR19303">
    <property type="entry name" value="TRANSPOSON"/>
    <property type="match status" value="1"/>
</dbReference>
<dbReference type="OrthoDB" id="6146321at2759"/>
<accession>A0A8B8BBY8</accession>
<organism evidence="4 5">
    <name type="scientific">Crassostrea virginica</name>
    <name type="common">Eastern oyster</name>
    <dbReference type="NCBI Taxonomy" id="6565"/>
    <lineage>
        <taxon>Eukaryota</taxon>
        <taxon>Metazoa</taxon>
        <taxon>Spiralia</taxon>
        <taxon>Lophotrochozoa</taxon>
        <taxon>Mollusca</taxon>
        <taxon>Bivalvia</taxon>
        <taxon>Autobranchia</taxon>
        <taxon>Pteriomorphia</taxon>
        <taxon>Ostreida</taxon>
        <taxon>Ostreoidea</taxon>
        <taxon>Ostreidae</taxon>
        <taxon>Crassostrea</taxon>
    </lineage>
</organism>
<feature type="compositionally biased region" description="Basic and acidic residues" evidence="1">
    <location>
        <begin position="587"/>
        <end position="597"/>
    </location>
</feature>
<dbReference type="Proteomes" id="UP000694844">
    <property type="component" value="Chromosome 8"/>
</dbReference>
<evidence type="ECO:0000259" key="2">
    <source>
        <dbReference type="Pfam" id="PF03184"/>
    </source>
</evidence>
<evidence type="ECO:0000259" key="3">
    <source>
        <dbReference type="Pfam" id="PF05225"/>
    </source>
</evidence>
<dbReference type="GeneID" id="111108911"/>
<reference evidence="5" key="1">
    <citation type="submission" date="2025-08" db="UniProtKB">
        <authorList>
            <consortium name="RefSeq"/>
        </authorList>
    </citation>
    <scope>IDENTIFICATION</scope>
    <source>
        <tissue evidence="5">Whole sample</tissue>
    </source>
</reference>
<dbReference type="PANTHER" id="PTHR19303:SF74">
    <property type="entry name" value="POGO TRANSPOSABLE ELEMENT WITH KRAB DOMAIN"/>
    <property type="match status" value="1"/>
</dbReference>
<protein>
    <submittedName>
        <fullName evidence="5">Tigger transposable element-derived protein 2-like</fullName>
    </submittedName>
</protein>
<dbReference type="InterPro" id="IPR004875">
    <property type="entry name" value="DDE_SF_endonuclease_dom"/>
</dbReference>
<dbReference type="SUPFAM" id="SSF46689">
    <property type="entry name" value="Homeodomain-like"/>
    <property type="match status" value="1"/>
</dbReference>
<dbReference type="KEGG" id="cvn:111108911"/>
<dbReference type="GO" id="GO:0005634">
    <property type="term" value="C:nucleus"/>
    <property type="evidence" value="ECO:0007669"/>
    <property type="project" value="TreeGrafter"/>
</dbReference>
<dbReference type="GO" id="GO:0003677">
    <property type="term" value="F:DNA binding"/>
    <property type="evidence" value="ECO:0007669"/>
    <property type="project" value="InterPro"/>
</dbReference>
<evidence type="ECO:0000313" key="4">
    <source>
        <dbReference type="Proteomes" id="UP000694844"/>
    </source>
</evidence>
<evidence type="ECO:0000313" key="5">
    <source>
        <dbReference type="RefSeq" id="XP_022300703.1"/>
    </source>
</evidence>
<dbReference type="InterPro" id="IPR050863">
    <property type="entry name" value="CenT-Element_Derived"/>
</dbReference>
<feature type="region of interest" description="Disordered" evidence="1">
    <location>
        <begin position="534"/>
        <end position="597"/>
    </location>
</feature>
<evidence type="ECO:0000256" key="1">
    <source>
        <dbReference type="SAM" id="MobiDB-lite"/>
    </source>
</evidence>
<feature type="compositionally biased region" description="Basic and acidic residues" evidence="1">
    <location>
        <begin position="562"/>
        <end position="579"/>
    </location>
</feature>
<dbReference type="AlphaFoldDB" id="A0A8B8BBY8"/>
<gene>
    <name evidence="5" type="primary">LOC111108911</name>
</gene>
<feature type="region of interest" description="Disordered" evidence="1">
    <location>
        <begin position="382"/>
        <end position="408"/>
    </location>
</feature>